<organism evidence="2 3">
    <name type="scientific">Neurospora intermedia</name>
    <dbReference type="NCBI Taxonomy" id="5142"/>
    <lineage>
        <taxon>Eukaryota</taxon>
        <taxon>Fungi</taxon>
        <taxon>Dikarya</taxon>
        <taxon>Ascomycota</taxon>
        <taxon>Pezizomycotina</taxon>
        <taxon>Sordariomycetes</taxon>
        <taxon>Sordariomycetidae</taxon>
        <taxon>Sordariales</taxon>
        <taxon>Sordariaceae</taxon>
        <taxon>Neurospora</taxon>
    </lineage>
</organism>
<feature type="chain" id="PRO_5045831049" evidence="1">
    <location>
        <begin position="18"/>
        <end position="118"/>
    </location>
</feature>
<dbReference type="Proteomes" id="UP001451303">
    <property type="component" value="Unassembled WGS sequence"/>
</dbReference>
<accession>A0ABR3DDM0</accession>
<evidence type="ECO:0000256" key="1">
    <source>
        <dbReference type="SAM" id="SignalP"/>
    </source>
</evidence>
<keyword evidence="3" id="KW-1185">Reference proteome</keyword>
<evidence type="ECO:0000313" key="3">
    <source>
        <dbReference type="Proteomes" id="UP001451303"/>
    </source>
</evidence>
<gene>
    <name evidence="2" type="ORF">QR685DRAFT_524578</name>
</gene>
<keyword evidence="1" id="KW-0732">Signal</keyword>
<comment type="caution">
    <text evidence="2">The sequence shown here is derived from an EMBL/GenBank/DDBJ whole genome shotgun (WGS) entry which is preliminary data.</text>
</comment>
<feature type="signal peptide" evidence="1">
    <location>
        <begin position="1"/>
        <end position="17"/>
    </location>
</feature>
<evidence type="ECO:0000313" key="2">
    <source>
        <dbReference type="EMBL" id="KAL0470774.1"/>
    </source>
</evidence>
<reference evidence="2 3" key="1">
    <citation type="submission" date="2023-09" db="EMBL/GenBank/DDBJ databases">
        <title>Multi-omics analysis of a traditional fermented food reveals byproduct-associated fungal strains for waste-to-food upcycling.</title>
        <authorList>
            <consortium name="Lawrence Berkeley National Laboratory"/>
            <person name="Rekdal V.M."/>
            <person name="Villalobos-Escobedo J.M."/>
            <person name="Rodriguez-Valeron N."/>
            <person name="Garcia M.O."/>
            <person name="Vasquez D.P."/>
            <person name="Damayanti I."/>
            <person name="Sorensen P.M."/>
            <person name="Baidoo E.E."/>
            <person name="De Carvalho A.C."/>
            <person name="Riley R."/>
            <person name="Lipzen A."/>
            <person name="He G."/>
            <person name="Yan M."/>
            <person name="Haridas S."/>
            <person name="Daum C."/>
            <person name="Yoshinaga Y."/>
            <person name="Ng V."/>
            <person name="Grigoriev I.V."/>
            <person name="Munk R."/>
            <person name="Nuraida L."/>
            <person name="Wijaya C.H."/>
            <person name="Morales P.-C."/>
            <person name="Keasling J.D."/>
        </authorList>
    </citation>
    <scope>NUCLEOTIDE SEQUENCE [LARGE SCALE GENOMIC DNA]</scope>
    <source>
        <strain evidence="2 3">FGSC 2613</strain>
    </source>
</reference>
<feature type="non-terminal residue" evidence="2">
    <location>
        <position position="118"/>
    </location>
</feature>
<name>A0ABR3DDM0_NEUIN</name>
<dbReference type="EMBL" id="JAVLET010000004">
    <property type="protein sequence ID" value="KAL0470774.1"/>
    <property type="molecule type" value="Genomic_DNA"/>
</dbReference>
<protein>
    <submittedName>
        <fullName evidence="2">Uncharacterized protein</fullName>
    </submittedName>
</protein>
<sequence length="118" mass="13267">MLVLFFPLSFFPLPRQAENKCPLSEPHIWRLSILFRLPIDKPASAACIFLKHQTTIFTVSTPQGACPPPPLLEDQNAMGTLVSILLSPEVEFRSRSSVTFRSASKKGEFARPRELSRI</sequence>
<proteinExistence type="predicted"/>